<feature type="signal peptide" evidence="1">
    <location>
        <begin position="1"/>
        <end position="24"/>
    </location>
</feature>
<reference evidence="2 3" key="1">
    <citation type="submission" date="2017-01" db="EMBL/GenBank/DDBJ databases">
        <title>First insights into the biology of 'candidatus Vampirococcus archaeovorus'.</title>
        <authorList>
            <person name="Kizina J."/>
            <person name="Jordan S."/>
            <person name="Stueber K."/>
            <person name="Reinhardt R."/>
            <person name="Harder J."/>
        </authorList>
    </citation>
    <scope>NUCLEOTIDE SEQUENCE [LARGE SCALE GENOMIC DNA]</scope>
    <source>
        <strain evidence="2 3">LiM</strain>
    </source>
</reference>
<organism evidence="2 3">
    <name type="scientific">Velamenicoccus archaeovorus</name>
    <dbReference type="NCBI Taxonomy" id="1930593"/>
    <lineage>
        <taxon>Bacteria</taxon>
        <taxon>Pseudomonadati</taxon>
        <taxon>Candidatus Omnitrophota</taxon>
        <taxon>Candidatus Velamenicoccus</taxon>
    </lineage>
</organism>
<gene>
    <name evidence="2" type="ORF">BU251_04230</name>
</gene>
<proteinExistence type="predicted"/>
<evidence type="ECO:0000313" key="2">
    <source>
        <dbReference type="EMBL" id="QAT16995.1"/>
    </source>
</evidence>
<evidence type="ECO:0000313" key="3">
    <source>
        <dbReference type="Proteomes" id="UP000287243"/>
    </source>
</evidence>
<evidence type="ECO:0000256" key="1">
    <source>
        <dbReference type="SAM" id="SignalP"/>
    </source>
</evidence>
<dbReference type="Proteomes" id="UP000287243">
    <property type="component" value="Chromosome"/>
</dbReference>
<dbReference type="AlphaFoldDB" id="A0A410P456"/>
<dbReference type="EMBL" id="CP019384">
    <property type="protein sequence ID" value="QAT16995.1"/>
    <property type="molecule type" value="Genomic_DNA"/>
</dbReference>
<name>A0A410P456_VELA1</name>
<dbReference type="RefSeq" id="WP_128699636.1">
    <property type="nucleotide sequence ID" value="NZ_CP019384.1"/>
</dbReference>
<dbReference type="KEGG" id="vai:BU251_04230"/>
<accession>A0A410P456</accession>
<protein>
    <submittedName>
        <fullName evidence="2">Uncharacterized protein</fullName>
    </submittedName>
</protein>
<feature type="chain" id="PRO_5019113090" evidence="1">
    <location>
        <begin position="25"/>
        <end position="160"/>
    </location>
</feature>
<sequence>MSKKKLFFIVVAAFLAAWNILAQAQQDQVTITTYFPSPNGVFSYIRMSRGVASSTLGYAGGDGSFAWGGANSMGRLQGDQGSSIEIGRSSAAQPYVRFNKGAVTTRVQLYNDNRLYIYVWNNFSIFNLDRSLWKDIHLQKIYYFWGWQNGTIEKANLQYL</sequence>
<keyword evidence="3" id="KW-1185">Reference proteome</keyword>
<keyword evidence="1" id="KW-0732">Signal</keyword>